<name>A0A814IUW4_9BILA</name>
<comment type="caution">
    <text evidence="9">The sequence shown here is derived from an EMBL/GenBank/DDBJ whole genome shotgun (WGS) entry which is preliminary data.</text>
</comment>
<evidence type="ECO:0000313" key="10">
    <source>
        <dbReference type="Proteomes" id="UP000663889"/>
    </source>
</evidence>
<dbReference type="PANTHER" id="PTHR31954:SF1">
    <property type="entry name" value="CILIA- AND FLAGELLA-ASSOCIATED PROTEIN 157"/>
    <property type="match status" value="1"/>
</dbReference>
<comment type="subcellular location">
    <subcellularLocation>
        <location evidence="1">Cell projection</location>
        <location evidence="1">Cilium</location>
    </subcellularLocation>
</comment>
<feature type="coiled-coil region" evidence="7">
    <location>
        <begin position="328"/>
        <end position="359"/>
    </location>
</feature>
<protein>
    <recommendedName>
        <fullName evidence="3">Cilia- and flagella-associated protein 157</fullName>
    </recommendedName>
</protein>
<evidence type="ECO:0000256" key="6">
    <source>
        <dbReference type="ARBA" id="ARBA00023273"/>
    </source>
</evidence>
<proteinExistence type="inferred from homology"/>
<keyword evidence="6" id="KW-0966">Cell projection</keyword>
<comment type="similarity">
    <text evidence="2">Belongs to the CFAP157 family.</text>
</comment>
<dbReference type="GO" id="GO:0008017">
    <property type="term" value="F:microtubule binding"/>
    <property type="evidence" value="ECO:0007669"/>
    <property type="project" value="TreeGrafter"/>
</dbReference>
<accession>A0A814IUW4</accession>
<evidence type="ECO:0000256" key="4">
    <source>
        <dbReference type="ARBA" id="ARBA00023054"/>
    </source>
</evidence>
<keyword evidence="5" id="KW-0969">Cilium</keyword>
<evidence type="ECO:0000256" key="7">
    <source>
        <dbReference type="SAM" id="Coils"/>
    </source>
</evidence>
<dbReference type="InterPro" id="IPR038844">
    <property type="entry name" value="CFAP157"/>
</dbReference>
<feature type="coiled-coil region" evidence="7">
    <location>
        <begin position="245"/>
        <end position="272"/>
    </location>
</feature>
<dbReference type="PANTHER" id="PTHR31954">
    <property type="entry name" value="CILIA- AND FLAGELLA-ASSOCIATED PROTEIN 157"/>
    <property type="match status" value="1"/>
</dbReference>
<feature type="compositionally biased region" description="Basic residues" evidence="8">
    <location>
        <begin position="18"/>
        <end position="31"/>
    </location>
</feature>
<evidence type="ECO:0000256" key="2">
    <source>
        <dbReference type="ARBA" id="ARBA00010841"/>
    </source>
</evidence>
<evidence type="ECO:0000256" key="3">
    <source>
        <dbReference type="ARBA" id="ARBA00014087"/>
    </source>
</evidence>
<evidence type="ECO:0000313" key="9">
    <source>
        <dbReference type="EMBL" id="CAF1028263.1"/>
    </source>
</evidence>
<gene>
    <name evidence="9" type="ORF">SEV965_LOCUS12169</name>
</gene>
<feature type="compositionally biased region" description="Low complexity" evidence="8">
    <location>
        <begin position="1"/>
        <end position="12"/>
    </location>
</feature>
<feature type="region of interest" description="Disordered" evidence="8">
    <location>
        <begin position="1"/>
        <end position="45"/>
    </location>
</feature>
<dbReference type="GO" id="GO:0036064">
    <property type="term" value="C:ciliary basal body"/>
    <property type="evidence" value="ECO:0007669"/>
    <property type="project" value="TreeGrafter"/>
</dbReference>
<dbReference type="EMBL" id="CAJNOU010000546">
    <property type="protein sequence ID" value="CAF1028263.1"/>
    <property type="molecule type" value="Genomic_DNA"/>
</dbReference>
<feature type="coiled-coil region" evidence="7">
    <location>
        <begin position="104"/>
        <end position="192"/>
    </location>
</feature>
<reference evidence="9" key="1">
    <citation type="submission" date="2021-02" db="EMBL/GenBank/DDBJ databases">
        <authorList>
            <person name="Nowell W R."/>
        </authorList>
    </citation>
    <scope>NUCLEOTIDE SEQUENCE</scope>
</reference>
<keyword evidence="4 7" id="KW-0175">Coiled coil</keyword>
<organism evidence="9 10">
    <name type="scientific">Rotaria sordida</name>
    <dbReference type="NCBI Taxonomy" id="392033"/>
    <lineage>
        <taxon>Eukaryota</taxon>
        <taxon>Metazoa</taxon>
        <taxon>Spiralia</taxon>
        <taxon>Gnathifera</taxon>
        <taxon>Rotifera</taxon>
        <taxon>Eurotatoria</taxon>
        <taxon>Bdelloidea</taxon>
        <taxon>Philodinida</taxon>
        <taxon>Philodinidae</taxon>
        <taxon>Rotaria</taxon>
    </lineage>
</organism>
<dbReference type="AlphaFoldDB" id="A0A814IUW4"/>
<evidence type="ECO:0000256" key="1">
    <source>
        <dbReference type="ARBA" id="ARBA00004138"/>
    </source>
</evidence>
<dbReference type="Proteomes" id="UP000663889">
    <property type="component" value="Unassembled WGS sequence"/>
</dbReference>
<evidence type="ECO:0000256" key="8">
    <source>
        <dbReference type="SAM" id="MobiDB-lite"/>
    </source>
</evidence>
<feature type="coiled-coil region" evidence="7">
    <location>
        <begin position="51"/>
        <end position="78"/>
    </location>
</feature>
<sequence>MVNNQSMVNNQNHIVMGPKKKGKKKGDKKKKAATEENANAEPEIQMEEGTKQFYLTQIESLRKKVTDLQEECDGYLVAQQKNSERLETLKEIRLGSRAYLGRQMDEINLEINHLNRQLRELDELKEAERAELTKQIHDLRTKDLQETKEKNENENHILRSKLNSLDELKSKKETLLSEINQLDEQLKQQEHECQEDIYHREKEAVLEKDRLRKEMVTRVNELSSEFRRVSKMQVVQTTRQIILENVRLNNQMALIENDYNDFEAKNGNIREEKKSKSLEYSLLDERERMMAKKNRKTYQLIEKLTDECTTNEQFIASLDEKLSSIDYTQQLIDELEQLNEKNETRRNQALEENELLRRSIIQREETLSQYQHDMNKAKRSIGNTVQALNHAIQSSSETLDTSQKIDIRLRAFQNILQLLNTATQLGIGPKLNDLAAKNESEPLLTTNDVDILPSPIQPLGALRKIKTRSIGVQTSISNRNPIPYHLQSDSSILPPLSPTVQRQRSSLLSA</sequence>
<evidence type="ECO:0000256" key="5">
    <source>
        <dbReference type="ARBA" id="ARBA00023069"/>
    </source>
</evidence>